<proteinExistence type="predicted"/>
<dbReference type="PANTHER" id="PTHR21310">
    <property type="entry name" value="AMINOGLYCOSIDE PHOSPHOTRANSFERASE-RELATED-RELATED"/>
    <property type="match status" value="1"/>
</dbReference>
<name>A0A6A6VPA2_9PLEO</name>
<feature type="compositionally biased region" description="Basic and acidic residues" evidence="1">
    <location>
        <begin position="175"/>
        <end position="186"/>
    </location>
</feature>
<keyword evidence="4" id="KW-1185">Reference proteome</keyword>
<protein>
    <recommendedName>
        <fullName evidence="2">Aminoglycoside phosphotransferase domain-containing protein</fullName>
    </recommendedName>
</protein>
<feature type="compositionally biased region" description="Low complexity" evidence="1">
    <location>
        <begin position="217"/>
        <end position="235"/>
    </location>
</feature>
<dbReference type="Proteomes" id="UP000799440">
    <property type="component" value="Unassembled WGS sequence"/>
</dbReference>
<dbReference type="AlphaFoldDB" id="A0A6A6VPA2"/>
<organism evidence="3 4">
    <name type="scientific">Sporormia fimetaria CBS 119925</name>
    <dbReference type="NCBI Taxonomy" id="1340428"/>
    <lineage>
        <taxon>Eukaryota</taxon>
        <taxon>Fungi</taxon>
        <taxon>Dikarya</taxon>
        <taxon>Ascomycota</taxon>
        <taxon>Pezizomycotina</taxon>
        <taxon>Dothideomycetes</taxon>
        <taxon>Pleosporomycetidae</taxon>
        <taxon>Pleosporales</taxon>
        <taxon>Sporormiaceae</taxon>
        <taxon>Sporormia</taxon>
    </lineage>
</organism>
<dbReference type="Pfam" id="PF01636">
    <property type="entry name" value="APH"/>
    <property type="match status" value="1"/>
</dbReference>
<feature type="compositionally biased region" description="Low complexity" evidence="1">
    <location>
        <begin position="126"/>
        <end position="158"/>
    </location>
</feature>
<dbReference type="SUPFAM" id="SSF56112">
    <property type="entry name" value="Protein kinase-like (PK-like)"/>
    <property type="match status" value="1"/>
</dbReference>
<dbReference type="InterPro" id="IPR002575">
    <property type="entry name" value="Aminoglycoside_PTrfase"/>
</dbReference>
<feature type="domain" description="Aminoglycoside phosphotransferase" evidence="2">
    <location>
        <begin position="336"/>
        <end position="587"/>
    </location>
</feature>
<evidence type="ECO:0000259" key="2">
    <source>
        <dbReference type="Pfam" id="PF01636"/>
    </source>
</evidence>
<dbReference type="PANTHER" id="PTHR21310:SF51">
    <property type="entry name" value="AMINOGLYCOSIDE PHOSPHOTRANSFERASE DOMAIN-CONTAINING PROTEIN"/>
    <property type="match status" value="1"/>
</dbReference>
<feature type="region of interest" description="Disordered" evidence="1">
    <location>
        <begin position="94"/>
        <end position="284"/>
    </location>
</feature>
<dbReference type="Gene3D" id="3.30.200.20">
    <property type="entry name" value="Phosphorylase Kinase, domain 1"/>
    <property type="match status" value="1"/>
</dbReference>
<evidence type="ECO:0000313" key="3">
    <source>
        <dbReference type="EMBL" id="KAF2751071.1"/>
    </source>
</evidence>
<dbReference type="EMBL" id="MU006562">
    <property type="protein sequence ID" value="KAF2751071.1"/>
    <property type="molecule type" value="Genomic_DNA"/>
</dbReference>
<dbReference type="InterPro" id="IPR051678">
    <property type="entry name" value="AGP_Transferase"/>
</dbReference>
<feature type="compositionally biased region" description="Polar residues" evidence="1">
    <location>
        <begin position="237"/>
        <end position="271"/>
    </location>
</feature>
<dbReference type="OrthoDB" id="10003767at2759"/>
<reference evidence="3" key="1">
    <citation type="journal article" date="2020" name="Stud. Mycol.">
        <title>101 Dothideomycetes genomes: a test case for predicting lifestyles and emergence of pathogens.</title>
        <authorList>
            <person name="Haridas S."/>
            <person name="Albert R."/>
            <person name="Binder M."/>
            <person name="Bloem J."/>
            <person name="Labutti K."/>
            <person name="Salamov A."/>
            <person name="Andreopoulos B."/>
            <person name="Baker S."/>
            <person name="Barry K."/>
            <person name="Bills G."/>
            <person name="Bluhm B."/>
            <person name="Cannon C."/>
            <person name="Castanera R."/>
            <person name="Culley D."/>
            <person name="Daum C."/>
            <person name="Ezra D."/>
            <person name="Gonzalez J."/>
            <person name="Henrissat B."/>
            <person name="Kuo A."/>
            <person name="Liang C."/>
            <person name="Lipzen A."/>
            <person name="Lutzoni F."/>
            <person name="Magnuson J."/>
            <person name="Mondo S."/>
            <person name="Nolan M."/>
            <person name="Ohm R."/>
            <person name="Pangilinan J."/>
            <person name="Park H.-J."/>
            <person name="Ramirez L."/>
            <person name="Alfaro M."/>
            <person name="Sun H."/>
            <person name="Tritt A."/>
            <person name="Yoshinaga Y."/>
            <person name="Zwiers L.-H."/>
            <person name="Turgeon B."/>
            <person name="Goodwin S."/>
            <person name="Spatafora J."/>
            <person name="Crous P."/>
            <person name="Grigoriev I."/>
        </authorList>
    </citation>
    <scope>NUCLEOTIDE SEQUENCE</scope>
    <source>
        <strain evidence="3">CBS 119925</strain>
    </source>
</reference>
<dbReference type="InterPro" id="IPR011009">
    <property type="entry name" value="Kinase-like_dom_sf"/>
</dbReference>
<evidence type="ECO:0000256" key="1">
    <source>
        <dbReference type="SAM" id="MobiDB-lite"/>
    </source>
</evidence>
<evidence type="ECO:0000313" key="4">
    <source>
        <dbReference type="Proteomes" id="UP000799440"/>
    </source>
</evidence>
<gene>
    <name evidence="3" type="ORF">M011DRAFT_503037</name>
</gene>
<sequence length="712" mass="79550">MPTLLQKFDGLAHRVYRGRRLLKQPPVTPPVNPDRENSGHRLKRLFQRIHDKILPRKPTPHEQAAFPEPTILIISGQLLELKSPPSLYDWDGLPGPSEVLLPPPSTTSAISSTDSTKDMDAAGSREAPAQMAEATTTATETLESSDTAATTVSSSDNTPIESKAMSEKSWTSETKSLDTDFSDKSADQSPDTKAPSIDTPNTYLESIKSLETKSSDTESSGSDSSGTKSPDSKTSIRSKCSTSHPDSRHSTPCTTASTIRKTSETSVASSDDGSEEGNPHDRRDEEAISAIPDAVIEEFVSELLCKQQLSGTLVPVQVTQNRPGSFNRAIVIKHKDETTAKYVLKIPFHASSWTDEDAYMHRSEVNTMTFLRQKTGVPVPKIYAYDDSPHNALGAPYILMEFVCGFPAHMFWTSMTDKDELKEPSQQLRTQRIAFLRSLAGVLAELSKLKFTGIGAPDFSNVVDESKNLYPVTHDFEWHTPSNYFPTKRRDPVGSTAEYFVTPLQEAISSRYTNKEDENDEEDDLVRGLHKIMNIILSISPFTTSKEHPDDEGEQETFILRHPDLGLQNITVNETGKVVSLIDWEGCIAVPRSIGAAAIPQFLCLDWLDYDFDRSPLLPWEMGQYRQIFIDAMEETGCVDARYTFRSHIYQTLYACLCGEFKITNFVEKVVWELSGFPKCKLHTFFERLGKGWPVAEDYLRTEIPWLLEPVD</sequence>
<accession>A0A6A6VPA2</accession>